<keyword evidence="7" id="KW-1185">Reference proteome</keyword>
<keyword evidence="3 5" id="KW-1133">Transmembrane helix</keyword>
<gene>
    <name evidence="6" type="ORF">C9374_001821</name>
</gene>
<organism evidence="6 7">
    <name type="scientific">Naegleria lovaniensis</name>
    <name type="common">Amoeba</name>
    <dbReference type="NCBI Taxonomy" id="51637"/>
    <lineage>
        <taxon>Eukaryota</taxon>
        <taxon>Discoba</taxon>
        <taxon>Heterolobosea</taxon>
        <taxon>Tetramitia</taxon>
        <taxon>Eutetramitia</taxon>
        <taxon>Vahlkampfiidae</taxon>
        <taxon>Naegleria</taxon>
    </lineage>
</organism>
<dbReference type="AlphaFoldDB" id="A0AA88KMR5"/>
<evidence type="ECO:0000256" key="2">
    <source>
        <dbReference type="ARBA" id="ARBA00022692"/>
    </source>
</evidence>
<dbReference type="CDD" id="cd13965">
    <property type="entry name" value="PT_UbiA_3"/>
    <property type="match status" value="1"/>
</dbReference>
<dbReference type="Pfam" id="PF01040">
    <property type="entry name" value="UbiA"/>
    <property type="match status" value="1"/>
</dbReference>
<feature type="transmembrane region" description="Helical" evidence="5">
    <location>
        <begin position="105"/>
        <end position="125"/>
    </location>
</feature>
<feature type="transmembrane region" description="Helical" evidence="5">
    <location>
        <begin position="201"/>
        <end position="222"/>
    </location>
</feature>
<reference evidence="6 7" key="1">
    <citation type="journal article" date="2018" name="BMC Genomics">
        <title>The genome of Naegleria lovaniensis, the basis for a comparative approach to unravel pathogenicity factors of the human pathogenic amoeba N. fowleri.</title>
        <authorList>
            <person name="Liechti N."/>
            <person name="Schurch N."/>
            <person name="Bruggmann R."/>
            <person name="Wittwer M."/>
        </authorList>
    </citation>
    <scope>NUCLEOTIDE SEQUENCE [LARGE SCALE GENOMIC DNA]</scope>
    <source>
        <strain evidence="6 7">ATCC 30569</strain>
    </source>
</reference>
<protein>
    <submittedName>
        <fullName evidence="6">Uncharacterized protein</fullName>
    </submittedName>
</protein>
<name>A0AA88KMR5_NAELO</name>
<evidence type="ECO:0000256" key="1">
    <source>
        <dbReference type="ARBA" id="ARBA00004141"/>
    </source>
</evidence>
<feature type="transmembrane region" description="Helical" evidence="5">
    <location>
        <begin position="272"/>
        <end position="292"/>
    </location>
</feature>
<evidence type="ECO:0000313" key="7">
    <source>
        <dbReference type="Proteomes" id="UP000816034"/>
    </source>
</evidence>
<dbReference type="InterPro" id="IPR050475">
    <property type="entry name" value="Prenyltransferase_related"/>
</dbReference>
<evidence type="ECO:0000313" key="6">
    <source>
        <dbReference type="EMBL" id="KAG2386786.1"/>
    </source>
</evidence>
<feature type="transmembrane region" description="Helical" evidence="5">
    <location>
        <begin position="167"/>
        <end position="189"/>
    </location>
</feature>
<dbReference type="PANTHER" id="PTHR42723">
    <property type="entry name" value="CHLOROPHYLL SYNTHASE"/>
    <property type="match status" value="1"/>
</dbReference>
<comment type="caution">
    <text evidence="6">The sequence shown here is derived from an EMBL/GenBank/DDBJ whole genome shotgun (WGS) entry which is preliminary data.</text>
</comment>
<dbReference type="GeneID" id="68094277"/>
<evidence type="ECO:0000256" key="4">
    <source>
        <dbReference type="ARBA" id="ARBA00023136"/>
    </source>
</evidence>
<dbReference type="Proteomes" id="UP000816034">
    <property type="component" value="Unassembled WGS sequence"/>
</dbReference>
<dbReference type="InterPro" id="IPR000537">
    <property type="entry name" value="UbiA_prenyltransferase"/>
</dbReference>
<feature type="transmembrane region" description="Helical" evidence="5">
    <location>
        <begin position="313"/>
        <end position="331"/>
    </location>
</feature>
<feature type="transmembrane region" description="Helical" evidence="5">
    <location>
        <begin position="351"/>
        <end position="372"/>
    </location>
</feature>
<proteinExistence type="predicted"/>
<feature type="transmembrane region" description="Helical" evidence="5">
    <location>
        <begin position="65"/>
        <end position="85"/>
    </location>
</feature>
<dbReference type="EMBL" id="PYSW02000014">
    <property type="protein sequence ID" value="KAG2386786.1"/>
    <property type="molecule type" value="Genomic_DNA"/>
</dbReference>
<dbReference type="GO" id="GO:0016765">
    <property type="term" value="F:transferase activity, transferring alkyl or aryl (other than methyl) groups"/>
    <property type="evidence" value="ECO:0007669"/>
    <property type="project" value="InterPro"/>
</dbReference>
<comment type="subcellular location">
    <subcellularLocation>
        <location evidence="1">Membrane</location>
        <topology evidence="1">Multi-pass membrane protein</topology>
    </subcellularLocation>
</comment>
<dbReference type="RefSeq" id="XP_044550778.1">
    <property type="nucleotide sequence ID" value="XM_044691171.1"/>
</dbReference>
<dbReference type="GO" id="GO:0016020">
    <property type="term" value="C:membrane"/>
    <property type="evidence" value="ECO:0007669"/>
    <property type="project" value="UniProtKB-SubCell"/>
</dbReference>
<dbReference type="PANTHER" id="PTHR42723:SF1">
    <property type="entry name" value="CHLOROPHYLL SYNTHASE, CHLOROPLASTIC"/>
    <property type="match status" value="1"/>
</dbReference>
<evidence type="ECO:0000256" key="5">
    <source>
        <dbReference type="SAM" id="Phobius"/>
    </source>
</evidence>
<sequence>MIASLHHQHTEVSILNGASTVTSFENYSLEEGNKQTIPISNWFHALWLLLRREVRMFHLHCKNDYNITIIPSVAFALSCGVSHLISMCLMNPGVGSLSDPLPNIAMSFFSLIGFLIFAVFFVYPFTMSNQIDGIEEDRLNGKTYRPLVSGETTLEETKLRWVISCGIYLTMSMYYQIFWYGVVWTLAYFLHNNCGFAKNWFFKNLSNTIGVVCMIIPYWHILNGFHEQDRTVKGMVMIVAVTFLMTIDAQDFRDVEGDTMAGRVTVPILFGSYSRVFFLVKSIVAGLFYYVAMMKMCQWYSVRMENEWIFRMFCLWTPIQFLGMSIGFMMNGNLTGDCEKKRYYDDRIYKVLFTTWYGIQLLGLPIMQALVFK</sequence>
<accession>A0AA88KMR5</accession>
<evidence type="ECO:0000256" key="3">
    <source>
        <dbReference type="ARBA" id="ARBA00022989"/>
    </source>
</evidence>
<keyword evidence="2 5" id="KW-0812">Transmembrane</keyword>
<keyword evidence="4 5" id="KW-0472">Membrane</keyword>